<feature type="region of interest" description="Disordered" evidence="1">
    <location>
        <begin position="364"/>
        <end position="411"/>
    </location>
</feature>
<sequence>MLMPFPFRFFLLNCLILISCFISPNIYAEINSAVLEQLKKENIVDTTHSLTNDEIQHLKKQNEQLYQKSLIDFKILMIPSTNGQAIDQYAVDIFNTLKIGNKSLDNGLLLLVAKDDRKMRFEVGYGLEGDFTDIEAGRIIRHTLAPNFQNNDYFNGFKETHKKLLDKSITLGKPKNEDQKLDLILKTIAGIFLSFLLCIPLYWCYTKVIIKFGTDGASGAFIGLLIFEIFIHLLIFGYLNFGKIAFLLCASIPLYAPFMLTIFLPFNEQYRLLKTILYSLPLQIFALFGFGIFYFIEFYPQISFIILTSLTICFILLLLRYAVFLYRFRAGTENAYLTAFYNQHLQEKARQKMLDEQYERLNHFNKTSESSESSSSSYSSSSSSNSSSSSSSSSSRESGGSSGGGGASGSW</sequence>
<organism evidence="4 5">
    <name type="scientific">Acinetobacter cumulans</name>
    <dbReference type="NCBI Taxonomy" id="2136182"/>
    <lineage>
        <taxon>Bacteria</taxon>
        <taxon>Pseudomonadati</taxon>
        <taxon>Pseudomonadota</taxon>
        <taxon>Gammaproteobacteria</taxon>
        <taxon>Moraxellales</taxon>
        <taxon>Moraxellaceae</taxon>
        <taxon>Acinetobacter</taxon>
    </lineage>
</organism>
<feature type="domain" description="TPM" evidence="3">
    <location>
        <begin position="43"/>
        <end position="164"/>
    </location>
</feature>
<dbReference type="Pfam" id="PF04536">
    <property type="entry name" value="TPM_phosphatase"/>
    <property type="match status" value="1"/>
</dbReference>
<feature type="transmembrane region" description="Helical" evidence="2">
    <location>
        <begin position="217"/>
        <end position="238"/>
    </location>
</feature>
<gene>
    <name evidence="4" type="ORF">D9K79_10280</name>
</gene>
<feature type="compositionally biased region" description="Low complexity" evidence="1">
    <location>
        <begin position="368"/>
        <end position="399"/>
    </location>
</feature>
<feature type="transmembrane region" description="Helical" evidence="2">
    <location>
        <begin position="244"/>
        <end position="264"/>
    </location>
</feature>
<comment type="caution">
    <text evidence="4">The sequence shown here is derived from an EMBL/GenBank/DDBJ whole genome shotgun (WGS) entry which is preliminary data.</text>
</comment>
<evidence type="ECO:0000313" key="4">
    <source>
        <dbReference type="EMBL" id="RLL44365.1"/>
    </source>
</evidence>
<proteinExistence type="predicted"/>
<keyword evidence="2" id="KW-0812">Transmembrane</keyword>
<evidence type="ECO:0000313" key="5">
    <source>
        <dbReference type="Proteomes" id="UP000273105"/>
    </source>
</evidence>
<evidence type="ECO:0000256" key="1">
    <source>
        <dbReference type="SAM" id="MobiDB-lite"/>
    </source>
</evidence>
<evidence type="ECO:0000256" key="2">
    <source>
        <dbReference type="SAM" id="Phobius"/>
    </source>
</evidence>
<accession>A0ABX9U5C0</accession>
<keyword evidence="5" id="KW-1185">Reference proteome</keyword>
<feature type="transmembrane region" description="Helical" evidence="2">
    <location>
        <begin position="302"/>
        <end position="323"/>
    </location>
</feature>
<dbReference type="RefSeq" id="WP_120365757.1">
    <property type="nucleotide sequence ID" value="NZ_RAXY01000010.1"/>
</dbReference>
<dbReference type="InterPro" id="IPR007621">
    <property type="entry name" value="TPM_dom"/>
</dbReference>
<name>A0ABX9U5C0_9GAMM</name>
<dbReference type="PANTHER" id="PTHR30373">
    <property type="entry name" value="UPF0603 PROTEIN YGCG"/>
    <property type="match status" value="1"/>
</dbReference>
<feature type="compositionally biased region" description="Gly residues" evidence="1">
    <location>
        <begin position="400"/>
        <end position="411"/>
    </location>
</feature>
<feature type="transmembrane region" description="Helical" evidence="2">
    <location>
        <begin position="183"/>
        <end position="205"/>
    </location>
</feature>
<reference evidence="4 5" key="1">
    <citation type="submission" date="2018-09" db="EMBL/GenBank/DDBJ databases">
        <title>The draft genome of Acinetobacter sp. strains.</title>
        <authorList>
            <person name="Qin J."/>
            <person name="Feng Y."/>
            <person name="Zong Z."/>
        </authorList>
    </citation>
    <scope>NUCLEOTIDE SEQUENCE [LARGE SCALE GENOMIC DNA]</scope>
    <source>
        <strain evidence="4 5">WCHAc060001</strain>
    </source>
</reference>
<dbReference type="Proteomes" id="UP000273105">
    <property type="component" value="Unassembled WGS sequence"/>
</dbReference>
<protein>
    <submittedName>
        <fullName evidence="4">TPM domain-containing protein</fullName>
    </submittedName>
</protein>
<keyword evidence="2" id="KW-0472">Membrane</keyword>
<keyword evidence="2" id="KW-1133">Transmembrane helix</keyword>
<evidence type="ECO:0000259" key="3">
    <source>
        <dbReference type="Pfam" id="PF04536"/>
    </source>
</evidence>
<dbReference type="Gene3D" id="3.10.310.50">
    <property type="match status" value="1"/>
</dbReference>
<dbReference type="PANTHER" id="PTHR30373:SF2">
    <property type="entry name" value="UPF0603 PROTEIN YGCG"/>
    <property type="match status" value="1"/>
</dbReference>
<dbReference type="EMBL" id="RCHE01000022">
    <property type="protein sequence ID" value="RLL44365.1"/>
    <property type="molecule type" value="Genomic_DNA"/>
</dbReference>
<feature type="transmembrane region" description="Helical" evidence="2">
    <location>
        <begin position="276"/>
        <end position="296"/>
    </location>
</feature>